<keyword evidence="1" id="KW-0812">Transmembrane</keyword>
<reference evidence="2 3" key="1">
    <citation type="submission" date="2021-01" db="EMBL/GenBank/DDBJ databases">
        <title>Streptomyces acididurans sp. nov., isolated from a peat swamp forest soil.</title>
        <authorList>
            <person name="Chantavorakit T."/>
            <person name="Duangmal K."/>
        </authorList>
    </citation>
    <scope>NUCLEOTIDE SEQUENCE [LARGE SCALE GENOMIC DNA]</scope>
    <source>
        <strain evidence="2 3">KK5PA1</strain>
    </source>
</reference>
<accession>A0ABS2TZZ9</accession>
<evidence type="ECO:0000313" key="3">
    <source>
        <dbReference type="Proteomes" id="UP000749040"/>
    </source>
</evidence>
<feature type="transmembrane region" description="Helical" evidence="1">
    <location>
        <begin position="6"/>
        <end position="25"/>
    </location>
</feature>
<gene>
    <name evidence="2" type="ORF">ITX44_29070</name>
</gene>
<sequence length="128" mass="13881">MNSPSLSVGIWWTIAAAAGALHLATMRRWMPTPCTQLQVSMAPLLAAVIVPAVSLGRHKPLSEGLGMASGLLLGIPLSLVGRHRELSRRILEWEANGRRRGELLAPTCVIARYVIIVPPLAVFGWWLA</sequence>
<dbReference type="Proteomes" id="UP000749040">
    <property type="component" value="Unassembled WGS sequence"/>
</dbReference>
<evidence type="ECO:0000313" key="2">
    <source>
        <dbReference type="EMBL" id="MBM9508531.1"/>
    </source>
</evidence>
<feature type="transmembrane region" description="Helical" evidence="1">
    <location>
        <begin position="64"/>
        <end position="82"/>
    </location>
</feature>
<dbReference type="EMBL" id="JADKYB010000018">
    <property type="protein sequence ID" value="MBM9508531.1"/>
    <property type="molecule type" value="Genomic_DNA"/>
</dbReference>
<keyword evidence="1" id="KW-1133">Transmembrane helix</keyword>
<evidence type="ECO:0000256" key="1">
    <source>
        <dbReference type="SAM" id="Phobius"/>
    </source>
</evidence>
<keyword evidence="3" id="KW-1185">Reference proteome</keyword>
<keyword evidence="1" id="KW-0472">Membrane</keyword>
<feature type="transmembrane region" description="Helical" evidence="1">
    <location>
        <begin position="103"/>
        <end position="127"/>
    </location>
</feature>
<feature type="transmembrane region" description="Helical" evidence="1">
    <location>
        <begin position="37"/>
        <end position="58"/>
    </location>
</feature>
<comment type="caution">
    <text evidence="2">The sequence shown here is derived from an EMBL/GenBank/DDBJ whole genome shotgun (WGS) entry which is preliminary data.</text>
</comment>
<organism evidence="2 3">
    <name type="scientific">Actinacidiphila acididurans</name>
    <dbReference type="NCBI Taxonomy" id="2784346"/>
    <lineage>
        <taxon>Bacteria</taxon>
        <taxon>Bacillati</taxon>
        <taxon>Actinomycetota</taxon>
        <taxon>Actinomycetes</taxon>
        <taxon>Kitasatosporales</taxon>
        <taxon>Streptomycetaceae</taxon>
        <taxon>Actinacidiphila</taxon>
    </lineage>
</organism>
<protein>
    <submittedName>
        <fullName evidence="2">Uncharacterized protein</fullName>
    </submittedName>
</protein>
<dbReference type="RefSeq" id="WP_205360629.1">
    <property type="nucleotide sequence ID" value="NZ_JADKYB010000018.1"/>
</dbReference>
<name>A0ABS2TZZ9_9ACTN</name>
<proteinExistence type="predicted"/>